<dbReference type="GO" id="GO:0051920">
    <property type="term" value="F:peroxiredoxin activity"/>
    <property type="evidence" value="ECO:0007669"/>
    <property type="project" value="InterPro"/>
</dbReference>
<organism evidence="2 3">
    <name type="scientific">Mycobacterium europaeum</name>
    <dbReference type="NCBI Taxonomy" id="761804"/>
    <lineage>
        <taxon>Bacteria</taxon>
        <taxon>Bacillati</taxon>
        <taxon>Actinomycetota</taxon>
        <taxon>Actinomycetes</taxon>
        <taxon>Mycobacteriales</taxon>
        <taxon>Mycobacteriaceae</taxon>
        <taxon>Mycobacterium</taxon>
        <taxon>Mycobacterium simiae complex</taxon>
    </lineage>
</organism>
<dbReference type="InterPro" id="IPR003779">
    <property type="entry name" value="CMD-like"/>
</dbReference>
<evidence type="ECO:0000259" key="1">
    <source>
        <dbReference type="Pfam" id="PF02627"/>
    </source>
</evidence>
<name>A0A0U1CYP1_9MYCO</name>
<dbReference type="SUPFAM" id="SSF69118">
    <property type="entry name" value="AhpD-like"/>
    <property type="match status" value="1"/>
</dbReference>
<evidence type="ECO:0000313" key="3">
    <source>
        <dbReference type="Proteomes" id="UP000199601"/>
    </source>
</evidence>
<dbReference type="Gene3D" id="1.20.1290.10">
    <property type="entry name" value="AhpD-like"/>
    <property type="match status" value="1"/>
</dbReference>
<dbReference type="RefSeq" id="WP_090418208.1">
    <property type="nucleotide sequence ID" value="NZ_CTEC01000001.1"/>
</dbReference>
<dbReference type="EMBL" id="CTEC01000001">
    <property type="protein sequence ID" value="CQD03493.1"/>
    <property type="molecule type" value="Genomic_DNA"/>
</dbReference>
<sequence length="201" mass="21578">MSDESAARQTLAPLAADQWGDAEYAAFGVLLGIPGEKVPRAGSGHTLDPLKFDIIGVLARHPGLAQAFLTFNGFLLRRGELSPRLRELAILRVAHIRRSAFFWGEHTRLAVDSGVPEQDIARLAGGNEGFSGTDLLTLEATDEMLADGRVDGGTWERLVASLDTHAAMELIFVVGTYTMLAMAFQTWGLAPPPGSAPLPRT</sequence>
<dbReference type="Proteomes" id="UP000199601">
    <property type="component" value="Unassembled WGS sequence"/>
</dbReference>
<dbReference type="PANTHER" id="PTHR34846">
    <property type="entry name" value="4-CARBOXYMUCONOLACTONE DECARBOXYLASE FAMILY PROTEIN (AFU_ORTHOLOGUE AFUA_6G11590)"/>
    <property type="match status" value="1"/>
</dbReference>
<reference evidence="3" key="1">
    <citation type="submission" date="2015-03" db="EMBL/GenBank/DDBJ databases">
        <authorList>
            <person name="Urmite Genomes"/>
        </authorList>
    </citation>
    <scope>NUCLEOTIDE SEQUENCE [LARGE SCALE GENOMIC DNA]</scope>
    <source>
        <strain evidence="3">CSUR P1344</strain>
    </source>
</reference>
<dbReference type="Pfam" id="PF02627">
    <property type="entry name" value="CMD"/>
    <property type="match status" value="1"/>
</dbReference>
<dbReference type="InterPro" id="IPR029032">
    <property type="entry name" value="AhpD-like"/>
</dbReference>
<accession>A0A0U1CYP1</accession>
<gene>
    <name evidence="2" type="ORF">BN000_00569</name>
</gene>
<evidence type="ECO:0000313" key="2">
    <source>
        <dbReference type="EMBL" id="CQD03493.1"/>
    </source>
</evidence>
<proteinExistence type="predicted"/>
<dbReference type="PANTHER" id="PTHR34846:SF5">
    <property type="entry name" value="CARBOXYMUCONOLACTONE DECARBOXYLASE-LIKE DOMAIN-CONTAINING PROTEIN"/>
    <property type="match status" value="1"/>
</dbReference>
<protein>
    <submittedName>
        <fullName evidence="2">Carboxymuconolactone decarboxylase family protein</fullName>
    </submittedName>
</protein>
<keyword evidence="3" id="KW-1185">Reference proteome</keyword>
<dbReference type="AlphaFoldDB" id="A0A0U1CYP1"/>
<feature type="domain" description="Carboxymuconolactone decarboxylase-like" evidence="1">
    <location>
        <begin position="62"/>
        <end position="134"/>
    </location>
</feature>